<dbReference type="EMBL" id="KV417575">
    <property type="protein sequence ID" value="KZP18115.1"/>
    <property type="molecule type" value="Genomic_DNA"/>
</dbReference>
<gene>
    <name evidence="2" type="ORF">FIBSPDRAFT_660303</name>
    <name evidence="1" type="ORF">FIBSPDRAFT_664121</name>
</gene>
<proteinExistence type="predicted"/>
<protein>
    <recommendedName>
        <fullName evidence="4">Retrotransposon gag domain-containing protein</fullName>
    </recommendedName>
</protein>
<evidence type="ECO:0000313" key="1">
    <source>
        <dbReference type="EMBL" id="KZP09594.1"/>
    </source>
</evidence>
<feature type="non-terminal residue" evidence="2">
    <location>
        <position position="164"/>
    </location>
</feature>
<evidence type="ECO:0008006" key="4">
    <source>
        <dbReference type="Google" id="ProtNLM"/>
    </source>
</evidence>
<dbReference type="STRING" id="436010.A0A166GSB2"/>
<organism evidence="2 3">
    <name type="scientific">Athelia psychrophila</name>
    <dbReference type="NCBI Taxonomy" id="1759441"/>
    <lineage>
        <taxon>Eukaryota</taxon>
        <taxon>Fungi</taxon>
        <taxon>Dikarya</taxon>
        <taxon>Basidiomycota</taxon>
        <taxon>Agaricomycotina</taxon>
        <taxon>Agaricomycetes</taxon>
        <taxon>Agaricomycetidae</taxon>
        <taxon>Atheliales</taxon>
        <taxon>Atheliaceae</taxon>
        <taxon>Athelia</taxon>
    </lineage>
</organism>
<reference evidence="2 3" key="1">
    <citation type="journal article" date="2016" name="Mol. Biol. Evol.">
        <title>Comparative Genomics of Early-Diverging Mushroom-Forming Fungi Provides Insights into the Origins of Lignocellulose Decay Capabilities.</title>
        <authorList>
            <person name="Nagy L.G."/>
            <person name="Riley R."/>
            <person name="Tritt A."/>
            <person name="Adam C."/>
            <person name="Daum C."/>
            <person name="Floudas D."/>
            <person name="Sun H."/>
            <person name="Yadav J.S."/>
            <person name="Pangilinan J."/>
            <person name="Larsson K.H."/>
            <person name="Matsuura K."/>
            <person name="Barry K."/>
            <person name="Labutti K."/>
            <person name="Kuo R."/>
            <person name="Ohm R.A."/>
            <person name="Bhattacharya S.S."/>
            <person name="Shirouzu T."/>
            <person name="Yoshinaga Y."/>
            <person name="Martin F.M."/>
            <person name="Grigoriev I.V."/>
            <person name="Hibbett D.S."/>
        </authorList>
    </citation>
    <scope>NUCLEOTIDE SEQUENCE [LARGE SCALE GENOMIC DNA]</scope>
    <source>
        <strain evidence="2 3">CBS 109695</strain>
    </source>
</reference>
<evidence type="ECO:0000313" key="2">
    <source>
        <dbReference type="EMBL" id="KZP18115.1"/>
    </source>
</evidence>
<dbReference type="EMBL" id="KV417696">
    <property type="protein sequence ID" value="KZP09594.1"/>
    <property type="molecule type" value="Genomic_DNA"/>
</dbReference>
<keyword evidence="3" id="KW-1185">Reference proteome</keyword>
<sequence>VPAWDGNHDSLTRWMDRINSLAKLSPEVRQELGGIVPRRFTGDAEIWYWSIDEDTRELYENSWDTLKAAIRGYFMNDQWLEKQRIRATSARFRDSSAPRELPTQYVLRKLNLINMVYNYTQKEQIRIIMQEAPTAWTPIVQPQFCKTMVELQNAIAYHEENLVD</sequence>
<evidence type="ECO:0000313" key="3">
    <source>
        <dbReference type="Proteomes" id="UP000076532"/>
    </source>
</evidence>
<name>A0A166GSB2_9AGAM</name>
<dbReference type="Proteomes" id="UP000076532">
    <property type="component" value="Unassembled WGS sequence"/>
</dbReference>
<accession>A0A166GSB2</accession>
<dbReference type="AlphaFoldDB" id="A0A166GSB2"/>
<feature type="non-terminal residue" evidence="2">
    <location>
        <position position="1"/>
    </location>
</feature>
<dbReference type="OrthoDB" id="2802262at2759"/>